<keyword evidence="2 4" id="KW-0378">Hydrolase</keyword>
<dbReference type="NCBIfam" id="TIGR01549">
    <property type="entry name" value="HAD-SF-IA-v1"/>
    <property type="match status" value="1"/>
</dbReference>
<dbReference type="PANTHER" id="PTHR46470">
    <property type="entry name" value="N-ACYLNEURAMINATE-9-PHOSPHATASE"/>
    <property type="match status" value="1"/>
</dbReference>
<accession>A0ABS6IIT2</accession>
<evidence type="ECO:0000256" key="1">
    <source>
        <dbReference type="ARBA" id="ARBA00001946"/>
    </source>
</evidence>
<dbReference type="RefSeq" id="WP_216958013.1">
    <property type="nucleotide sequence ID" value="NZ_JAHOPB010000001.1"/>
</dbReference>
<dbReference type="InterPro" id="IPR051400">
    <property type="entry name" value="HAD-like_hydrolase"/>
</dbReference>
<evidence type="ECO:0000256" key="2">
    <source>
        <dbReference type="ARBA" id="ARBA00022801"/>
    </source>
</evidence>
<comment type="cofactor">
    <cofactor evidence="1">
        <name>Mg(2+)</name>
        <dbReference type="ChEBI" id="CHEBI:18420"/>
    </cofactor>
</comment>
<organism evidence="4 5">
    <name type="scientific">Reyranella humidisoli</name>
    <dbReference type="NCBI Taxonomy" id="2849149"/>
    <lineage>
        <taxon>Bacteria</taxon>
        <taxon>Pseudomonadati</taxon>
        <taxon>Pseudomonadota</taxon>
        <taxon>Alphaproteobacteria</taxon>
        <taxon>Hyphomicrobiales</taxon>
        <taxon>Reyranellaceae</taxon>
        <taxon>Reyranella</taxon>
    </lineage>
</organism>
<keyword evidence="3" id="KW-0460">Magnesium</keyword>
<comment type="caution">
    <text evidence="4">The sequence shown here is derived from an EMBL/GenBank/DDBJ whole genome shotgun (WGS) entry which is preliminary data.</text>
</comment>
<dbReference type="SFLD" id="SFLDS00003">
    <property type="entry name" value="Haloacid_Dehalogenase"/>
    <property type="match status" value="1"/>
</dbReference>
<sequence length="245" mass="27563">MAGLSKAGLPRAILFDMDDTLIRAYAQPEEAWTRLLHVFSAHLDAHDEAAIARVRTAVMEEARAFWNDRAEAAKWRLDIPGARRLSVRRGLARLGRPDDALADRIADSFTELRRQEYRLYPDAHATVDALRDAGVRLALVTNGASETQRAKIERFELAHRFHHIQIEGEFGQGKPELGVYRHALERLGVGPEDAWMVGDNYEWEVVAPQMLGMCGIWYDPFKAGVPANATAQPTRIITRLAELVE</sequence>
<name>A0ABS6IIT2_9HYPH</name>
<dbReference type="SFLD" id="SFLDG01129">
    <property type="entry name" value="C1.5:_HAD__Beta-PGM__Phosphata"/>
    <property type="match status" value="1"/>
</dbReference>
<evidence type="ECO:0000256" key="3">
    <source>
        <dbReference type="ARBA" id="ARBA00022842"/>
    </source>
</evidence>
<dbReference type="InterPro" id="IPR006439">
    <property type="entry name" value="HAD-SF_hydro_IA"/>
</dbReference>
<gene>
    <name evidence="4" type="ORF">KQ910_07795</name>
</gene>
<dbReference type="PANTHER" id="PTHR46470:SF4">
    <property type="entry name" value="5-AMINO-6-(5-PHOSPHO-D-RIBITYLAMINO)URACIL PHOSPHATASE YIGB"/>
    <property type="match status" value="1"/>
</dbReference>
<proteinExistence type="predicted"/>
<evidence type="ECO:0000313" key="5">
    <source>
        <dbReference type="Proteomes" id="UP000727907"/>
    </source>
</evidence>
<dbReference type="Proteomes" id="UP000727907">
    <property type="component" value="Unassembled WGS sequence"/>
</dbReference>
<dbReference type="GO" id="GO:0016787">
    <property type="term" value="F:hydrolase activity"/>
    <property type="evidence" value="ECO:0007669"/>
    <property type="project" value="UniProtKB-KW"/>
</dbReference>
<dbReference type="EMBL" id="JAHOPB010000001">
    <property type="protein sequence ID" value="MBU8873662.1"/>
    <property type="molecule type" value="Genomic_DNA"/>
</dbReference>
<evidence type="ECO:0000313" key="4">
    <source>
        <dbReference type="EMBL" id="MBU8873662.1"/>
    </source>
</evidence>
<dbReference type="Pfam" id="PF00702">
    <property type="entry name" value="Hydrolase"/>
    <property type="match status" value="1"/>
</dbReference>
<keyword evidence="5" id="KW-1185">Reference proteome</keyword>
<protein>
    <submittedName>
        <fullName evidence="4">HAD family hydrolase</fullName>
    </submittedName>
</protein>
<reference evidence="4 5" key="1">
    <citation type="submission" date="2021-06" db="EMBL/GenBank/DDBJ databases">
        <authorList>
            <person name="Lee D.H."/>
        </authorList>
    </citation>
    <scope>NUCLEOTIDE SEQUENCE [LARGE SCALE GENOMIC DNA]</scope>
    <source>
        <strain evidence="4 5">MMS21-HV4-11</strain>
    </source>
</reference>